<keyword evidence="4" id="KW-0732">Signal</keyword>
<feature type="region of interest" description="Disordered" evidence="6">
    <location>
        <begin position="346"/>
        <end position="365"/>
    </location>
</feature>
<dbReference type="eggNOG" id="ENOG50309IG">
    <property type="taxonomic scope" value="Bacteria"/>
</dbReference>
<keyword evidence="3" id="KW-0964">Secreted</keyword>
<keyword evidence="5" id="KW-0572">Peptidoglycan-anchor</keyword>
<proteinExistence type="predicted"/>
<keyword evidence="2" id="KW-0134">Cell wall</keyword>
<feature type="transmembrane region" description="Helical" evidence="7">
    <location>
        <begin position="441"/>
        <end position="460"/>
    </location>
</feature>
<sequence length="464" mass="51897">MEENMGKILVGFAFFCFLFFAQGARNVQAAIMDVSDNFVSLNVDKKAAWYNDEFVHVRAKFSDRRLAFTANSIMEITWEKAGSASLQGIKEKNRLVIQDEAGEDHEVGQYVVNKDGVIISFNNEIEDFENVTGQVDFDLQVKNKSEKREYPIVYAGDLTKNLHVGGQNEPVEEIGSVNINGIYDQDNISWEINIDPDKAEYDQIEVENTIPEGLVLDGKSLKIKVANHEIKLDKNSLQADSNNLKLTLDGEKYHGPVSISYNTQVKDFAALGAINQVAVRYQSNDNKTIKTISKNIYGGKIQDEEITSIFGKLLKMQETGKKNTEGDRYGEKVTRISRTNRNEMLMARRADGSREEKSDPESRYKKLKLPVAGLTGFDNKPTTISTPKATTVKRSNNDSKTVADKILDDDDLKETSLKKRNRHRSRTSSASLPKSGESATIVLSITGLFMLIMGALTLGLKKEK</sequence>
<dbReference type="InterPro" id="IPR008966">
    <property type="entry name" value="Adhesion_dom_sf"/>
</dbReference>
<evidence type="ECO:0000256" key="5">
    <source>
        <dbReference type="ARBA" id="ARBA00023088"/>
    </source>
</evidence>
<dbReference type="GO" id="GO:0007155">
    <property type="term" value="P:cell adhesion"/>
    <property type="evidence" value="ECO:0007669"/>
    <property type="project" value="InterPro"/>
</dbReference>
<feature type="region of interest" description="Disordered" evidence="6">
    <location>
        <begin position="378"/>
        <end position="397"/>
    </location>
</feature>
<feature type="compositionally biased region" description="Basic and acidic residues" evidence="6">
    <location>
        <begin position="346"/>
        <end position="364"/>
    </location>
</feature>
<dbReference type="AlphaFoldDB" id="A0A0R1VM62"/>
<protein>
    <recommendedName>
        <fullName evidence="8">Gram-positive cocci surface proteins LPxTG domain-containing protein</fullName>
    </recommendedName>
</protein>
<dbReference type="InterPro" id="IPR011252">
    <property type="entry name" value="Fibrogen-bd_dom1"/>
</dbReference>
<evidence type="ECO:0000256" key="6">
    <source>
        <dbReference type="SAM" id="MobiDB-lite"/>
    </source>
</evidence>
<evidence type="ECO:0000256" key="4">
    <source>
        <dbReference type="ARBA" id="ARBA00022729"/>
    </source>
</evidence>
<dbReference type="NCBIfam" id="TIGR01167">
    <property type="entry name" value="LPXTG_anchor"/>
    <property type="match status" value="1"/>
</dbReference>
<feature type="region of interest" description="Disordered" evidence="6">
    <location>
        <begin position="415"/>
        <end position="436"/>
    </location>
</feature>
<dbReference type="SUPFAM" id="SSF49401">
    <property type="entry name" value="Bacterial adhesins"/>
    <property type="match status" value="1"/>
</dbReference>
<evidence type="ECO:0000259" key="8">
    <source>
        <dbReference type="Pfam" id="PF00746"/>
    </source>
</evidence>
<dbReference type="PATRIC" id="fig|1423767.3.peg.1178"/>
<evidence type="ECO:0000256" key="3">
    <source>
        <dbReference type="ARBA" id="ARBA00022525"/>
    </source>
</evidence>
<evidence type="ECO:0000256" key="1">
    <source>
        <dbReference type="ARBA" id="ARBA00004191"/>
    </source>
</evidence>
<accession>A0A0R1VM62</accession>
<comment type="caution">
    <text evidence="9">The sequence shown here is derived from an EMBL/GenBank/DDBJ whole genome shotgun (WGS) entry which is preliminary data.</text>
</comment>
<keyword evidence="7" id="KW-0812">Transmembrane</keyword>
<feature type="compositionally biased region" description="Polar residues" evidence="6">
    <location>
        <begin position="427"/>
        <end position="436"/>
    </location>
</feature>
<dbReference type="Gene3D" id="2.60.40.740">
    <property type="match status" value="1"/>
</dbReference>
<evidence type="ECO:0000256" key="2">
    <source>
        <dbReference type="ARBA" id="ARBA00022512"/>
    </source>
</evidence>
<gene>
    <name evidence="9" type="ORF">FC59_GL001138</name>
</gene>
<organism evidence="9 10">
    <name type="scientific">Lactobacillus kitasatonis DSM 16761 = JCM 1039</name>
    <dbReference type="NCBI Taxonomy" id="1423767"/>
    <lineage>
        <taxon>Bacteria</taxon>
        <taxon>Bacillati</taxon>
        <taxon>Bacillota</taxon>
        <taxon>Bacilli</taxon>
        <taxon>Lactobacillales</taxon>
        <taxon>Lactobacillaceae</taxon>
        <taxon>Lactobacillus</taxon>
    </lineage>
</organism>
<feature type="compositionally biased region" description="Polar residues" evidence="6">
    <location>
        <begin position="380"/>
        <end position="394"/>
    </location>
</feature>
<keyword evidence="7" id="KW-0472">Membrane</keyword>
<keyword evidence="7" id="KW-1133">Transmembrane helix</keyword>
<dbReference type="InterPro" id="IPR019931">
    <property type="entry name" value="LPXTG_anchor"/>
</dbReference>
<evidence type="ECO:0000256" key="7">
    <source>
        <dbReference type="SAM" id="Phobius"/>
    </source>
</evidence>
<name>A0A0R1VM62_9LACO</name>
<reference evidence="9 10" key="1">
    <citation type="journal article" date="2015" name="Genome Announc.">
        <title>Expanding the biotechnology potential of lactobacilli through comparative genomics of 213 strains and associated genera.</title>
        <authorList>
            <person name="Sun Z."/>
            <person name="Harris H.M."/>
            <person name="McCann A."/>
            <person name="Guo C."/>
            <person name="Argimon S."/>
            <person name="Zhang W."/>
            <person name="Yang X."/>
            <person name="Jeffery I.B."/>
            <person name="Cooney J.C."/>
            <person name="Kagawa T.F."/>
            <person name="Liu W."/>
            <person name="Song Y."/>
            <person name="Salvetti E."/>
            <person name="Wrobel A."/>
            <person name="Rasinkangas P."/>
            <person name="Parkhill J."/>
            <person name="Rea M.C."/>
            <person name="O'Sullivan O."/>
            <person name="Ritari J."/>
            <person name="Douillard F.P."/>
            <person name="Paul Ross R."/>
            <person name="Yang R."/>
            <person name="Briner A.E."/>
            <person name="Felis G.E."/>
            <person name="de Vos W.M."/>
            <person name="Barrangou R."/>
            <person name="Klaenhammer T.R."/>
            <person name="Caufield P.W."/>
            <person name="Cui Y."/>
            <person name="Zhang H."/>
            <person name="O'Toole P.W."/>
        </authorList>
    </citation>
    <scope>NUCLEOTIDE SEQUENCE [LARGE SCALE GENOMIC DNA]</scope>
    <source>
        <strain evidence="9 10">DSM 16761</strain>
    </source>
</reference>
<dbReference type="Gene3D" id="2.60.40.1280">
    <property type="match status" value="1"/>
</dbReference>
<dbReference type="Proteomes" id="UP000051307">
    <property type="component" value="Unassembled WGS sequence"/>
</dbReference>
<dbReference type="Pfam" id="PF00746">
    <property type="entry name" value="Gram_pos_anchor"/>
    <property type="match status" value="1"/>
</dbReference>
<comment type="subcellular location">
    <subcellularLocation>
        <location evidence="1">Secreted</location>
        <location evidence="1">Cell wall</location>
    </subcellularLocation>
</comment>
<evidence type="ECO:0000313" key="10">
    <source>
        <dbReference type="Proteomes" id="UP000051307"/>
    </source>
</evidence>
<evidence type="ECO:0000313" key="9">
    <source>
        <dbReference type="EMBL" id="KRM06936.1"/>
    </source>
</evidence>
<dbReference type="EMBL" id="AZFU01000002">
    <property type="protein sequence ID" value="KRM06936.1"/>
    <property type="molecule type" value="Genomic_DNA"/>
</dbReference>
<feature type="domain" description="Gram-positive cocci surface proteins LPxTG" evidence="8">
    <location>
        <begin position="428"/>
        <end position="464"/>
    </location>
</feature>